<dbReference type="HOGENOM" id="CLU_131496_3_3_0"/>
<dbReference type="PANTHER" id="PTHR33336:SF15">
    <property type="entry name" value="ABM DOMAIN-CONTAINING PROTEIN"/>
    <property type="match status" value="1"/>
</dbReference>
<sequence length="95" mass="11154">MFVINVILQVNNADDVSEVRDNLRRAGQLSRTEPGCHLFEVCQDQNNPQTFLLCERWESKQAWEVHREAEAFTTIYQPLVLPKVERTPYFCDLIE</sequence>
<dbReference type="InterPro" id="IPR011008">
    <property type="entry name" value="Dimeric_a/b-barrel"/>
</dbReference>
<accession>F0SHR9</accession>
<name>F0SHR9_RUBBR</name>
<dbReference type="OrthoDB" id="5241825at2"/>
<dbReference type="InterPro" id="IPR050744">
    <property type="entry name" value="AI-2_Isomerase_LsrG"/>
</dbReference>
<dbReference type="AlphaFoldDB" id="F0SHR9"/>
<keyword evidence="3" id="KW-1185">Reference proteome</keyword>
<dbReference type="EMBL" id="CP002546">
    <property type="protein sequence ID" value="ADY59549.1"/>
    <property type="molecule type" value="Genomic_DNA"/>
</dbReference>
<feature type="domain" description="ABM" evidence="1">
    <location>
        <begin position="2"/>
        <end position="93"/>
    </location>
</feature>
<dbReference type="GO" id="GO:0004497">
    <property type="term" value="F:monooxygenase activity"/>
    <property type="evidence" value="ECO:0007669"/>
    <property type="project" value="UniProtKB-KW"/>
</dbReference>
<dbReference type="PANTHER" id="PTHR33336">
    <property type="entry name" value="QUINOL MONOOXYGENASE YGIN-RELATED"/>
    <property type="match status" value="1"/>
</dbReference>
<keyword evidence="2" id="KW-0560">Oxidoreductase</keyword>
<dbReference type="Pfam" id="PF03992">
    <property type="entry name" value="ABM"/>
    <property type="match status" value="1"/>
</dbReference>
<evidence type="ECO:0000313" key="3">
    <source>
        <dbReference type="Proteomes" id="UP000006860"/>
    </source>
</evidence>
<dbReference type="Proteomes" id="UP000006860">
    <property type="component" value="Chromosome"/>
</dbReference>
<reference evidence="3" key="1">
    <citation type="submission" date="2011-02" db="EMBL/GenBank/DDBJ databases">
        <title>The complete genome of Planctomyces brasiliensis DSM 5305.</title>
        <authorList>
            <person name="Lucas S."/>
            <person name="Copeland A."/>
            <person name="Lapidus A."/>
            <person name="Bruce D."/>
            <person name="Goodwin L."/>
            <person name="Pitluck S."/>
            <person name="Kyrpides N."/>
            <person name="Mavromatis K."/>
            <person name="Pagani I."/>
            <person name="Ivanova N."/>
            <person name="Ovchinnikova G."/>
            <person name="Lu M."/>
            <person name="Detter J.C."/>
            <person name="Han C."/>
            <person name="Land M."/>
            <person name="Hauser L."/>
            <person name="Markowitz V."/>
            <person name="Cheng J.-F."/>
            <person name="Hugenholtz P."/>
            <person name="Woyke T."/>
            <person name="Wu D."/>
            <person name="Tindall B."/>
            <person name="Pomrenke H.G."/>
            <person name="Brambilla E."/>
            <person name="Klenk H.-P."/>
            <person name="Eisen J.A."/>
        </authorList>
    </citation>
    <scope>NUCLEOTIDE SEQUENCE [LARGE SCALE GENOMIC DNA]</scope>
    <source>
        <strain evidence="3">ATCC 49424 / DSM 5305 / JCM 21570 / IAM 15109 / NBRC 103401 / IFAM 1448</strain>
    </source>
</reference>
<dbReference type="InterPro" id="IPR007138">
    <property type="entry name" value="ABM_dom"/>
</dbReference>
<organism evidence="2 3">
    <name type="scientific">Rubinisphaera brasiliensis (strain ATCC 49424 / DSM 5305 / JCM 21570 / IAM 15109 / NBRC 103401 / IFAM 1448)</name>
    <name type="common">Planctomyces brasiliensis</name>
    <dbReference type="NCBI Taxonomy" id="756272"/>
    <lineage>
        <taxon>Bacteria</taxon>
        <taxon>Pseudomonadati</taxon>
        <taxon>Planctomycetota</taxon>
        <taxon>Planctomycetia</taxon>
        <taxon>Planctomycetales</taxon>
        <taxon>Planctomycetaceae</taxon>
        <taxon>Rubinisphaera</taxon>
    </lineage>
</organism>
<dbReference type="SUPFAM" id="SSF54909">
    <property type="entry name" value="Dimeric alpha+beta barrel"/>
    <property type="match status" value="1"/>
</dbReference>
<proteinExistence type="predicted"/>
<dbReference type="Gene3D" id="3.30.70.100">
    <property type="match status" value="1"/>
</dbReference>
<keyword evidence="2" id="KW-0503">Monooxygenase</keyword>
<dbReference type="KEGG" id="pbs:Plabr_1940"/>
<evidence type="ECO:0000259" key="1">
    <source>
        <dbReference type="PROSITE" id="PS51725"/>
    </source>
</evidence>
<dbReference type="STRING" id="756272.Plabr_1940"/>
<evidence type="ECO:0000313" key="2">
    <source>
        <dbReference type="EMBL" id="ADY59549.1"/>
    </source>
</evidence>
<gene>
    <name evidence="2" type="ordered locus">Plabr_1940</name>
</gene>
<dbReference type="PROSITE" id="PS51725">
    <property type="entry name" value="ABM"/>
    <property type="match status" value="1"/>
</dbReference>
<protein>
    <submittedName>
        <fullName evidence="2">Antibiotic biosynthesis monooxygenase</fullName>
    </submittedName>
</protein>
<dbReference type="eggNOG" id="COG1359">
    <property type="taxonomic scope" value="Bacteria"/>
</dbReference>